<evidence type="ECO:0000313" key="2">
    <source>
        <dbReference type="Proteomes" id="UP000076154"/>
    </source>
</evidence>
<keyword evidence="2" id="KW-1185">Reference proteome</keyword>
<comment type="caution">
    <text evidence="1">The sequence shown here is derived from an EMBL/GenBank/DDBJ whole genome shotgun (WGS) entry which is preliminary data.</text>
</comment>
<dbReference type="AlphaFoldDB" id="A0A369K3K3"/>
<gene>
    <name evidence="1" type="ORF">Hypma_004396</name>
</gene>
<dbReference type="Proteomes" id="UP000076154">
    <property type="component" value="Unassembled WGS sequence"/>
</dbReference>
<dbReference type="InParanoid" id="A0A369K3K3"/>
<protein>
    <submittedName>
        <fullName evidence="1">Uncharacterized protein</fullName>
    </submittedName>
</protein>
<dbReference type="EMBL" id="LUEZ02000017">
    <property type="protein sequence ID" value="RDB27215.1"/>
    <property type="molecule type" value="Genomic_DNA"/>
</dbReference>
<evidence type="ECO:0000313" key="1">
    <source>
        <dbReference type="EMBL" id="RDB27215.1"/>
    </source>
</evidence>
<sequence>MPNTTAFILQHPTSTNVINNPFISLKHVNPAEWPDNIFDLVSTALLRNWEVPLGLILEPNEDLSYYAEDVHDLIAELDEDRADITFLHERTPNLLSRILAWLTAAKGVEEDVVGTLPEVILHFCDHDWSIMTIGGEYTTEQDIYVYTDAICRGMWRDMETLGKECVSRFCSEYPVQDDDDLDPLDLAVLIAMAQDRMALGVWADEYIVHVVYPNAAFDQLFVLRATISLGALEAIEREDVKMPPMRICRGVVPLYVDVQKPLQDSALTNVLAALMDLALGKSVGEET</sequence>
<dbReference type="OrthoDB" id="2976798at2759"/>
<reference evidence="1" key="1">
    <citation type="submission" date="2018-04" db="EMBL/GenBank/DDBJ databases">
        <title>Whole genome sequencing of Hypsizygus marmoreus.</title>
        <authorList>
            <person name="Choi I.-G."/>
            <person name="Min B."/>
            <person name="Kim J.-G."/>
            <person name="Kim S."/>
            <person name="Oh Y.-L."/>
            <person name="Kong W.-S."/>
            <person name="Park H."/>
            <person name="Jeong J."/>
            <person name="Song E.-S."/>
        </authorList>
    </citation>
    <scope>NUCLEOTIDE SEQUENCE [LARGE SCALE GENOMIC DNA]</scope>
    <source>
        <strain evidence="1">51987-8</strain>
    </source>
</reference>
<name>A0A369K3K3_HYPMA</name>
<proteinExistence type="predicted"/>
<organism evidence="1 2">
    <name type="scientific">Hypsizygus marmoreus</name>
    <name type="common">White beech mushroom</name>
    <name type="synonym">Agaricus marmoreus</name>
    <dbReference type="NCBI Taxonomy" id="39966"/>
    <lineage>
        <taxon>Eukaryota</taxon>
        <taxon>Fungi</taxon>
        <taxon>Dikarya</taxon>
        <taxon>Basidiomycota</taxon>
        <taxon>Agaricomycotina</taxon>
        <taxon>Agaricomycetes</taxon>
        <taxon>Agaricomycetidae</taxon>
        <taxon>Agaricales</taxon>
        <taxon>Tricholomatineae</taxon>
        <taxon>Lyophyllaceae</taxon>
        <taxon>Hypsizygus</taxon>
    </lineage>
</organism>
<accession>A0A369K3K3</accession>